<name>A0A0A9C031_ARUDO</name>
<feature type="signal peptide" evidence="1">
    <location>
        <begin position="1"/>
        <end position="16"/>
    </location>
</feature>
<dbReference type="AlphaFoldDB" id="A0A0A9C031"/>
<evidence type="ECO:0000256" key="1">
    <source>
        <dbReference type="SAM" id="SignalP"/>
    </source>
</evidence>
<reference evidence="2" key="2">
    <citation type="journal article" date="2015" name="Data Brief">
        <title>Shoot transcriptome of the giant reed, Arundo donax.</title>
        <authorList>
            <person name="Barrero R.A."/>
            <person name="Guerrero F.D."/>
            <person name="Moolhuijzen P."/>
            <person name="Goolsby J.A."/>
            <person name="Tidwell J."/>
            <person name="Bellgard S.E."/>
            <person name="Bellgard M.I."/>
        </authorList>
    </citation>
    <scope>NUCLEOTIDE SEQUENCE</scope>
    <source>
        <tissue evidence="2">Shoot tissue taken approximately 20 cm above the soil surface</tissue>
    </source>
</reference>
<protein>
    <submittedName>
        <fullName evidence="2">Uncharacterized protein</fullName>
    </submittedName>
</protein>
<accession>A0A0A9C031</accession>
<sequence length="39" mass="4301">MSSMLVILAVVYPVLHSTGYQKSDYSESACPVDVRHLCT</sequence>
<reference evidence="2" key="1">
    <citation type="submission" date="2014-09" db="EMBL/GenBank/DDBJ databases">
        <authorList>
            <person name="Magalhaes I.L.F."/>
            <person name="Oliveira U."/>
            <person name="Santos F.R."/>
            <person name="Vidigal T.H.D.A."/>
            <person name="Brescovit A.D."/>
            <person name="Santos A.J."/>
        </authorList>
    </citation>
    <scope>NUCLEOTIDE SEQUENCE</scope>
    <source>
        <tissue evidence="2">Shoot tissue taken approximately 20 cm above the soil surface</tissue>
    </source>
</reference>
<feature type="chain" id="PRO_5002044328" evidence="1">
    <location>
        <begin position="17"/>
        <end position="39"/>
    </location>
</feature>
<keyword evidence="1" id="KW-0732">Signal</keyword>
<evidence type="ECO:0000313" key="2">
    <source>
        <dbReference type="EMBL" id="JAD69604.1"/>
    </source>
</evidence>
<organism evidence="2">
    <name type="scientific">Arundo donax</name>
    <name type="common">Giant reed</name>
    <name type="synonym">Donax arundinaceus</name>
    <dbReference type="NCBI Taxonomy" id="35708"/>
    <lineage>
        <taxon>Eukaryota</taxon>
        <taxon>Viridiplantae</taxon>
        <taxon>Streptophyta</taxon>
        <taxon>Embryophyta</taxon>
        <taxon>Tracheophyta</taxon>
        <taxon>Spermatophyta</taxon>
        <taxon>Magnoliopsida</taxon>
        <taxon>Liliopsida</taxon>
        <taxon>Poales</taxon>
        <taxon>Poaceae</taxon>
        <taxon>PACMAD clade</taxon>
        <taxon>Arundinoideae</taxon>
        <taxon>Arundineae</taxon>
        <taxon>Arundo</taxon>
    </lineage>
</organism>
<proteinExistence type="predicted"/>
<dbReference type="EMBL" id="GBRH01228291">
    <property type="protein sequence ID" value="JAD69604.1"/>
    <property type="molecule type" value="Transcribed_RNA"/>
</dbReference>